<protein>
    <recommendedName>
        <fullName evidence="4">Protein kinase domain-containing protein</fullName>
    </recommendedName>
</protein>
<evidence type="ECO:0000313" key="3">
    <source>
        <dbReference type="Proteomes" id="UP000799291"/>
    </source>
</evidence>
<organism evidence="2 3">
    <name type="scientific">Lentithecium fluviatile CBS 122367</name>
    <dbReference type="NCBI Taxonomy" id="1168545"/>
    <lineage>
        <taxon>Eukaryota</taxon>
        <taxon>Fungi</taxon>
        <taxon>Dikarya</taxon>
        <taxon>Ascomycota</taxon>
        <taxon>Pezizomycotina</taxon>
        <taxon>Dothideomycetes</taxon>
        <taxon>Pleosporomycetidae</taxon>
        <taxon>Pleosporales</taxon>
        <taxon>Massarineae</taxon>
        <taxon>Lentitheciaceae</taxon>
        <taxon>Lentithecium</taxon>
    </lineage>
</organism>
<evidence type="ECO:0000313" key="2">
    <source>
        <dbReference type="EMBL" id="KAF2681192.1"/>
    </source>
</evidence>
<keyword evidence="3" id="KW-1185">Reference proteome</keyword>
<name>A0A6G1ISI3_9PLEO</name>
<dbReference type="OrthoDB" id="74764at2759"/>
<evidence type="ECO:0008006" key="4">
    <source>
        <dbReference type="Google" id="ProtNLM"/>
    </source>
</evidence>
<reference evidence="2" key="1">
    <citation type="journal article" date="2020" name="Stud. Mycol.">
        <title>101 Dothideomycetes genomes: a test case for predicting lifestyles and emergence of pathogens.</title>
        <authorList>
            <person name="Haridas S."/>
            <person name="Albert R."/>
            <person name="Binder M."/>
            <person name="Bloem J."/>
            <person name="Labutti K."/>
            <person name="Salamov A."/>
            <person name="Andreopoulos B."/>
            <person name="Baker S."/>
            <person name="Barry K."/>
            <person name="Bills G."/>
            <person name="Bluhm B."/>
            <person name="Cannon C."/>
            <person name="Castanera R."/>
            <person name="Culley D."/>
            <person name="Daum C."/>
            <person name="Ezra D."/>
            <person name="Gonzalez J."/>
            <person name="Henrissat B."/>
            <person name="Kuo A."/>
            <person name="Liang C."/>
            <person name="Lipzen A."/>
            <person name="Lutzoni F."/>
            <person name="Magnuson J."/>
            <person name="Mondo S."/>
            <person name="Nolan M."/>
            <person name="Ohm R."/>
            <person name="Pangilinan J."/>
            <person name="Park H.-J."/>
            <person name="Ramirez L."/>
            <person name="Alfaro M."/>
            <person name="Sun H."/>
            <person name="Tritt A."/>
            <person name="Yoshinaga Y."/>
            <person name="Zwiers L.-H."/>
            <person name="Turgeon B."/>
            <person name="Goodwin S."/>
            <person name="Spatafora J."/>
            <person name="Crous P."/>
            <person name="Grigoriev I."/>
        </authorList>
    </citation>
    <scope>NUCLEOTIDE SEQUENCE</scope>
    <source>
        <strain evidence="2">CBS 122367</strain>
    </source>
</reference>
<dbReference type="InterPro" id="IPR011009">
    <property type="entry name" value="Kinase-like_dom_sf"/>
</dbReference>
<proteinExistence type="predicted"/>
<evidence type="ECO:0000256" key="1">
    <source>
        <dbReference type="SAM" id="MobiDB-lite"/>
    </source>
</evidence>
<dbReference type="Proteomes" id="UP000799291">
    <property type="component" value="Unassembled WGS sequence"/>
</dbReference>
<gene>
    <name evidence="2" type="ORF">K458DRAFT_406564</name>
</gene>
<feature type="region of interest" description="Disordered" evidence="1">
    <location>
        <begin position="114"/>
        <end position="146"/>
    </location>
</feature>
<dbReference type="EMBL" id="MU005592">
    <property type="protein sequence ID" value="KAF2681192.1"/>
    <property type="molecule type" value="Genomic_DNA"/>
</dbReference>
<sequence>MANVGTKKEADEDLKTIAGTPLYMAPECWSTIRRYSKEVDMWMSTWCCCSSSPTGILKWTGMATAAPDSVHQLLRGLVCESPEDRWTATRCQMWVKEGYMPQIDSAIDEINRKRRRDLDQQDPEDEDELRKIRSSNPTLDTIRADPASNGIKSALYKLHQRVAADDTSLPDTLPWSAEYGLQNQDSNRRSSDTDLGSYWCVNPRAQLVGRVDGADNN</sequence>
<dbReference type="Gene3D" id="1.10.510.10">
    <property type="entry name" value="Transferase(Phosphotransferase) domain 1"/>
    <property type="match status" value="1"/>
</dbReference>
<dbReference type="SUPFAM" id="SSF56112">
    <property type="entry name" value="Protein kinase-like (PK-like)"/>
    <property type="match status" value="1"/>
</dbReference>
<accession>A0A6G1ISI3</accession>
<dbReference type="AlphaFoldDB" id="A0A6G1ISI3"/>